<dbReference type="AlphaFoldDB" id="A0AAW1RKQ9"/>
<protein>
    <recommendedName>
        <fullName evidence="2">CTLH domain-containing protein</fullName>
    </recommendedName>
</protein>
<dbReference type="PROSITE" id="PS50897">
    <property type="entry name" value="CTLH"/>
    <property type="match status" value="1"/>
</dbReference>
<dbReference type="EMBL" id="JALJOU010000032">
    <property type="protein sequence ID" value="KAK9834263.1"/>
    <property type="molecule type" value="Genomic_DNA"/>
</dbReference>
<evidence type="ECO:0000313" key="4">
    <source>
        <dbReference type="Proteomes" id="UP001445335"/>
    </source>
</evidence>
<evidence type="ECO:0000259" key="2">
    <source>
        <dbReference type="PROSITE" id="PS50897"/>
    </source>
</evidence>
<evidence type="ECO:0000313" key="3">
    <source>
        <dbReference type="EMBL" id="KAK9834263.1"/>
    </source>
</evidence>
<dbReference type="InterPro" id="IPR024964">
    <property type="entry name" value="CTLH/CRA"/>
</dbReference>
<reference evidence="3 4" key="1">
    <citation type="journal article" date="2024" name="Nat. Commun.">
        <title>Phylogenomics reveals the evolutionary origins of lichenization in chlorophyte algae.</title>
        <authorList>
            <person name="Puginier C."/>
            <person name="Libourel C."/>
            <person name="Otte J."/>
            <person name="Skaloud P."/>
            <person name="Haon M."/>
            <person name="Grisel S."/>
            <person name="Petersen M."/>
            <person name="Berrin J.G."/>
            <person name="Delaux P.M."/>
            <person name="Dal Grande F."/>
            <person name="Keller J."/>
        </authorList>
    </citation>
    <scope>NUCLEOTIDE SEQUENCE [LARGE SCALE GENOMIC DNA]</scope>
    <source>
        <strain evidence="3 4">SAG 245.80</strain>
    </source>
</reference>
<gene>
    <name evidence="3" type="ORF">WJX81_001484</name>
</gene>
<feature type="compositionally biased region" description="Basic and acidic residues" evidence="1">
    <location>
        <begin position="477"/>
        <end position="486"/>
    </location>
</feature>
<keyword evidence="4" id="KW-1185">Reference proteome</keyword>
<evidence type="ECO:0000256" key="1">
    <source>
        <dbReference type="SAM" id="MobiDB-lite"/>
    </source>
</evidence>
<name>A0AAW1RKQ9_9CHLO</name>
<comment type="caution">
    <text evidence="3">The sequence shown here is derived from an EMBL/GenBank/DDBJ whole genome shotgun (WGS) entry which is preliminary data.</text>
</comment>
<dbReference type="Pfam" id="PF10607">
    <property type="entry name" value="CTLH"/>
    <property type="match status" value="1"/>
</dbReference>
<dbReference type="InterPro" id="IPR006595">
    <property type="entry name" value="CTLH_C"/>
</dbReference>
<feature type="region of interest" description="Disordered" evidence="1">
    <location>
        <begin position="449"/>
        <end position="504"/>
    </location>
</feature>
<sequence>MSSSARRPLPAADARLLFLLKRQEFMEYLRRGDAEGQKQALACARQDLAPLALNACPEAYVDFKLALQTLVYDEHAQASPVAELWSCDTRRRLAGRLSRTLRQAHGVPAPRLRRLLAYLVITHRLLVRPSAPVPAGEEGAYALIDELGCDVREDPPLAHEDASFSQAAFPEADIQGLKEAAQLTRQEAVDALRHTKGDAEQAFLNELDALALNQDLVDLLVREYASFRDLLADWEDSASSGGGSPAHGCGVPVAMDIDGAQPPVDPSDAAPRADVEQGCYEEALASIETHVPGLLSVNPDVAFALQRARFQAAAKAGDGGKALHLARSELGPLAQAFPQLLPQLKVALASLIPSKRHPPGAAPISPPVLAQLVADELRRALGIQEPRLIGLLKVLLASHTTWFRAQRCKDRFEACLGLNALRASPCAGPCAPPKAPGQERLVESLVFGPDSQDVSNGREAVPGGGGGSGEGLGFWDRAGDGGDRAGGESSDGEGDMSEEPDEDGLSEDMILLTMEFTGLGRAEAIEMLYQFGGDPNAVMAHLFP</sequence>
<organism evidence="3 4">
    <name type="scientific">Elliptochloris bilobata</name>
    <dbReference type="NCBI Taxonomy" id="381761"/>
    <lineage>
        <taxon>Eukaryota</taxon>
        <taxon>Viridiplantae</taxon>
        <taxon>Chlorophyta</taxon>
        <taxon>core chlorophytes</taxon>
        <taxon>Trebouxiophyceae</taxon>
        <taxon>Trebouxiophyceae incertae sedis</taxon>
        <taxon>Elliptochloris clade</taxon>
        <taxon>Elliptochloris</taxon>
    </lineage>
</organism>
<dbReference type="Proteomes" id="UP001445335">
    <property type="component" value="Unassembled WGS sequence"/>
</dbReference>
<feature type="compositionally biased region" description="Acidic residues" evidence="1">
    <location>
        <begin position="490"/>
        <end position="504"/>
    </location>
</feature>
<feature type="domain" description="CTLH" evidence="2">
    <location>
        <begin position="14"/>
        <end position="36"/>
    </location>
</feature>
<feature type="compositionally biased region" description="Gly residues" evidence="1">
    <location>
        <begin position="462"/>
        <end position="472"/>
    </location>
</feature>
<accession>A0AAW1RKQ9</accession>
<proteinExistence type="predicted"/>